<evidence type="ECO:0000256" key="10">
    <source>
        <dbReference type="ARBA" id="ARBA00022989"/>
    </source>
</evidence>
<dbReference type="STRING" id="105351.A0A401KWD8"/>
<dbReference type="EMBL" id="BDHI01000015">
    <property type="protein sequence ID" value="GCB23616.1"/>
    <property type="molecule type" value="Genomic_DNA"/>
</dbReference>
<dbReference type="Proteomes" id="UP000286921">
    <property type="component" value="Unassembled WGS sequence"/>
</dbReference>
<evidence type="ECO:0000256" key="5">
    <source>
        <dbReference type="ARBA" id="ARBA00022448"/>
    </source>
</evidence>
<evidence type="ECO:0000313" key="16">
    <source>
        <dbReference type="Proteomes" id="UP000286921"/>
    </source>
</evidence>
<organism evidence="15 16">
    <name type="scientific">Aspergillus awamori</name>
    <name type="common">Black koji mold</name>
    <dbReference type="NCBI Taxonomy" id="105351"/>
    <lineage>
        <taxon>Eukaryota</taxon>
        <taxon>Fungi</taxon>
        <taxon>Dikarya</taxon>
        <taxon>Ascomycota</taxon>
        <taxon>Pezizomycotina</taxon>
        <taxon>Eurotiomycetes</taxon>
        <taxon>Eurotiomycetidae</taxon>
        <taxon>Eurotiales</taxon>
        <taxon>Aspergillaceae</taxon>
        <taxon>Aspergillus</taxon>
    </lineage>
</organism>
<feature type="region of interest" description="Disordered" evidence="13">
    <location>
        <begin position="74"/>
        <end position="126"/>
    </location>
</feature>
<keyword evidence="10 14" id="KW-1133">Transmembrane helix</keyword>
<evidence type="ECO:0000256" key="6">
    <source>
        <dbReference type="ARBA" id="ARBA00022660"/>
    </source>
</evidence>
<dbReference type="Pfam" id="PF15879">
    <property type="entry name" value="MWFE"/>
    <property type="match status" value="1"/>
</dbReference>
<keyword evidence="12 14" id="KW-0472">Membrane</keyword>
<keyword evidence="16" id="KW-1185">Reference proteome</keyword>
<evidence type="ECO:0000256" key="12">
    <source>
        <dbReference type="ARBA" id="ARBA00023136"/>
    </source>
</evidence>
<comment type="caution">
    <text evidence="15">The sequence shown here is derived from an EMBL/GenBank/DDBJ whole genome shotgun (WGS) entry which is preliminary data.</text>
</comment>
<dbReference type="AlphaFoldDB" id="A0A401KWD8"/>
<evidence type="ECO:0000256" key="1">
    <source>
        <dbReference type="ARBA" id="ARBA00003195"/>
    </source>
</evidence>
<keyword evidence="5" id="KW-0813">Transport</keyword>
<evidence type="ECO:0000313" key="15">
    <source>
        <dbReference type="EMBL" id="GCB23616.1"/>
    </source>
</evidence>
<reference evidence="15 16" key="1">
    <citation type="submission" date="2016-09" db="EMBL/GenBank/DDBJ databases">
        <title>Aspergillus awamori IFM 58123T.</title>
        <authorList>
            <person name="Kusuya Y."/>
            <person name="Shimizu M."/>
            <person name="Takahashi H."/>
            <person name="Yaguchi T."/>
        </authorList>
    </citation>
    <scope>NUCLEOTIDE SEQUENCE [LARGE SCALE GENOMIC DNA]</scope>
    <source>
        <strain evidence="15 16">IFM 58123</strain>
    </source>
</reference>
<sequence>MGVPFEALLPFGIIIGSFTVGGAGLWAIRRWDNEGKMPRWNKDKWDRVTKYVITSIDVVQHPIGDLLFPILKEKQRANSRHPPPTSDGERPENHGHETRTIEQPGSSQGIRAQQPLEGTDQHNQQQ</sequence>
<evidence type="ECO:0000256" key="14">
    <source>
        <dbReference type="SAM" id="Phobius"/>
    </source>
</evidence>
<comment type="subcellular location">
    <subcellularLocation>
        <location evidence="2">Mitochondrion inner membrane</location>
        <topology evidence="2">Single-pass membrane protein</topology>
        <orientation evidence="2">Matrix side</orientation>
    </subcellularLocation>
</comment>
<comment type="similarity">
    <text evidence="3">Belongs to the complex I NDUFA1 subunit family.</text>
</comment>
<protein>
    <recommendedName>
        <fullName evidence="4">NADH dehydrogenase [ubiquinone] 1 alpha subcomplex subunit 1</fullName>
    </recommendedName>
</protein>
<keyword evidence="9" id="KW-0249">Electron transport</keyword>
<evidence type="ECO:0000256" key="3">
    <source>
        <dbReference type="ARBA" id="ARBA00009960"/>
    </source>
</evidence>
<comment type="function">
    <text evidence="1">Accessory subunit of the mitochondrial membrane respiratory chain NADH dehydrogenase (Complex I), that is believed not to be involved in catalysis. Complex I functions in the transfer of electrons from NADH to the respiratory chain. The immediate electron acceptor for the enzyme is believed to be ubiquinone.</text>
</comment>
<gene>
    <name evidence="15" type="ORF">AAWM_06501</name>
</gene>
<name>A0A401KWD8_ASPAW</name>
<evidence type="ECO:0000256" key="8">
    <source>
        <dbReference type="ARBA" id="ARBA00022792"/>
    </source>
</evidence>
<keyword evidence="8" id="KW-0999">Mitochondrion inner membrane</keyword>
<keyword evidence="6" id="KW-0679">Respiratory chain</keyword>
<dbReference type="PANTHER" id="PTHR17098:SF2">
    <property type="entry name" value="NADH DEHYDROGENASE [UBIQUINONE] 1 ALPHA SUBCOMPLEX SUBUNIT 1"/>
    <property type="match status" value="1"/>
</dbReference>
<feature type="compositionally biased region" description="Polar residues" evidence="13">
    <location>
        <begin position="101"/>
        <end position="111"/>
    </location>
</feature>
<dbReference type="PANTHER" id="PTHR17098">
    <property type="entry name" value="NADH-UBIQUINONE OXIDOREDUCTASE MWFE SUBUNIT"/>
    <property type="match status" value="1"/>
</dbReference>
<evidence type="ECO:0000256" key="11">
    <source>
        <dbReference type="ARBA" id="ARBA00023128"/>
    </source>
</evidence>
<evidence type="ECO:0000256" key="9">
    <source>
        <dbReference type="ARBA" id="ARBA00022982"/>
    </source>
</evidence>
<dbReference type="GO" id="GO:0005743">
    <property type="term" value="C:mitochondrial inner membrane"/>
    <property type="evidence" value="ECO:0007669"/>
    <property type="project" value="UniProtKB-SubCell"/>
</dbReference>
<proteinExistence type="inferred from homology"/>
<evidence type="ECO:0000256" key="2">
    <source>
        <dbReference type="ARBA" id="ARBA00004298"/>
    </source>
</evidence>
<keyword evidence="11" id="KW-0496">Mitochondrion</keyword>
<feature type="transmembrane region" description="Helical" evidence="14">
    <location>
        <begin position="7"/>
        <end position="28"/>
    </location>
</feature>
<feature type="compositionally biased region" description="Basic and acidic residues" evidence="13">
    <location>
        <begin position="87"/>
        <end position="100"/>
    </location>
</feature>
<evidence type="ECO:0000256" key="13">
    <source>
        <dbReference type="SAM" id="MobiDB-lite"/>
    </source>
</evidence>
<evidence type="ECO:0000256" key="7">
    <source>
        <dbReference type="ARBA" id="ARBA00022692"/>
    </source>
</evidence>
<keyword evidence="7 14" id="KW-0812">Transmembrane</keyword>
<accession>A0A401KWD8</accession>
<evidence type="ECO:0000256" key="4">
    <source>
        <dbReference type="ARBA" id="ARBA00016392"/>
    </source>
</evidence>
<dbReference type="InterPro" id="IPR017384">
    <property type="entry name" value="NADH_Ub_cplx-1_asu_su-1"/>
</dbReference>